<reference evidence="8" key="1">
    <citation type="submission" date="2016-10" db="EMBL/GenBank/DDBJ databases">
        <authorList>
            <person name="Varghese N."/>
            <person name="Submissions S."/>
        </authorList>
    </citation>
    <scope>NUCLEOTIDE SEQUENCE [LARGE SCALE GENOMIC DNA]</scope>
    <source>
        <strain evidence="8">CGMCC 1.11014</strain>
    </source>
</reference>
<accession>A0A1I7L7G4</accession>
<dbReference type="InterPro" id="IPR036866">
    <property type="entry name" value="RibonucZ/Hydroxyglut_hydro"/>
</dbReference>
<evidence type="ECO:0000256" key="1">
    <source>
        <dbReference type="ARBA" id="ARBA00007749"/>
    </source>
</evidence>
<dbReference type="Proteomes" id="UP000199391">
    <property type="component" value="Unassembled WGS sequence"/>
</dbReference>
<dbReference type="GO" id="GO:0016787">
    <property type="term" value="F:hydrolase activity"/>
    <property type="evidence" value="ECO:0007669"/>
    <property type="project" value="UniProtKB-KW"/>
</dbReference>
<name>A0A1I7L7G4_9BURK</name>
<dbReference type="GO" id="GO:0046872">
    <property type="term" value="F:metal ion binding"/>
    <property type="evidence" value="ECO:0007669"/>
    <property type="project" value="UniProtKB-KW"/>
</dbReference>
<evidence type="ECO:0000256" key="2">
    <source>
        <dbReference type="ARBA" id="ARBA00022723"/>
    </source>
</evidence>
<dbReference type="SUPFAM" id="SSF56281">
    <property type="entry name" value="Metallo-hydrolase/oxidoreductase"/>
    <property type="match status" value="1"/>
</dbReference>
<dbReference type="OrthoDB" id="5443440at2"/>
<dbReference type="CDD" id="cd07720">
    <property type="entry name" value="OPHC2-like_MBL-fold"/>
    <property type="match status" value="1"/>
</dbReference>
<dbReference type="RefSeq" id="WP_093557829.1">
    <property type="nucleotide sequence ID" value="NZ_FPBO01000024.1"/>
</dbReference>
<dbReference type="PANTHER" id="PTHR42978:SF6">
    <property type="entry name" value="QUORUM-QUENCHING LACTONASE YTNP-RELATED"/>
    <property type="match status" value="1"/>
</dbReference>
<dbReference type="InterPro" id="IPR051013">
    <property type="entry name" value="MBL_superfamily_lactonases"/>
</dbReference>
<keyword evidence="3" id="KW-0378">Hydrolase</keyword>
<sequence length="326" mass="35250">MKRKLLSLSLAVAFTFATGAAVAEAPAAAPPKADHVQAGYQYVKVGDIDVIALSDGTLPIPADKLLTNVNPGEVAMRLARTYQDTAVDASVNAYLIKTGDRLVLVDAGTGELYGPSLNKLAASLGAAGYRPEQITDILITHIHTDHTGGLMDGRRMVFPNATVHIERKEVEYWLSPEQRARAPEAAKKYFDEAVAKVKPYVDAGKVSTFSGETQLFPGIKAIPARGHTPGHTFYSLESRGRKLVFWGDLIHVAEVQLARPDVTIVFDVDPRAAAATRKRAVADAVAGRYLVAADHIAYPGIGHVQTDGDGYRWIPTPYVNDYYQAK</sequence>
<evidence type="ECO:0000256" key="3">
    <source>
        <dbReference type="ARBA" id="ARBA00022801"/>
    </source>
</evidence>
<keyword evidence="5" id="KW-0732">Signal</keyword>
<dbReference type="SMART" id="SM00849">
    <property type="entry name" value="Lactamase_B"/>
    <property type="match status" value="1"/>
</dbReference>
<feature type="domain" description="Metallo-beta-lactamase" evidence="6">
    <location>
        <begin position="90"/>
        <end position="295"/>
    </location>
</feature>
<evidence type="ECO:0000256" key="4">
    <source>
        <dbReference type="ARBA" id="ARBA00022833"/>
    </source>
</evidence>
<dbReference type="AlphaFoldDB" id="A0A1I7L7G4"/>
<dbReference type="EMBL" id="FPBO01000024">
    <property type="protein sequence ID" value="SFV05640.1"/>
    <property type="molecule type" value="Genomic_DNA"/>
</dbReference>
<comment type="similarity">
    <text evidence="1">Belongs to the metallo-beta-lactamase superfamily.</text>
</comment>
<keyword evidence="8" id="KW-1185">Reference proteome</keyword>
<dbReference type="PANTHER" id="PTHR42978">
    <property type="entry name" value="QUORUM-QUENCHING LACTONASE YTNP-RELATED-RELATED"/>
    <property type="match status" value="1"/>
</dbReference>
<organism evidence="7 8">
    <name type="scientific">Pseudoduganella namucuonensis</name>
    <dbReference type="NCBI Taxonomy" id="1035707"/>
    <lineage>
        <taxon>Bacteria</taxon>
        <taxon>Pseudomonadati</taxon>
        <taxon>Pseudomonadota</taxon>
        <taxon>Betaproteobacteria</taxon>
        <taxon>Burkholderiales</taxon>
        <taxon>Oxalobacteraceae</taxon>
        <taxon>Telluria group</taxon>
        <taxon>Pseudoduganella</taxon>
    </lineage>
</organism>
<dbReference type="InterPro" id="IPR001279">
    <property type="entry name" value="Metallo-B-lactamas"/>
</dbReference>
<gene>
    <name evidence="7" type="ORF">SAMN05216552_102458</name>
</gene>
<keyword evidence="2" id="KW-0479">Metal-binding</keyword>
<evidence type="ECO:0000313" key="7">
    <source>
        <dbReference type="EMBL" id="SFV05640.1"/>
    </source>
</evidence>
<proteinExistence type="inferred from homology"/>
<evidence type="ECO:0000313" key="8">
    <source>
        <dbReference type="Proteomes" id="UP000199391"/>
    </source>
</evidence>
<keyword evidence="4" id="KW-0862">Zinc</keyword>
<dbReference type="Gene3D" id="3.60.15.10">
    <property type="entry name" value="Ribonuclease Z/Hydroxyacylglutathione hydrolase-like"/>
    <property type="match status" value="1"/>
</dbReference>
<feature type="signal peptide" evidence="5">
    <location>
        <begin position="1"/>
        <end position="23"/>
    </location>
</feature>
<feature type="chain" id="PRO_5011454116" evidence="5">
    <location>
        <begin position="24"/>
        <end position="326"/>
    </location>
</feature>
<dbReference type="STRING" id="1035707.SAMN05216552_102458"/>
<evidence type="ECO:0000259" key="6">
    <source>
        <dbReference type="SMART" id="SM00849"/>
    </source>
</evidence>
<protein>
    <submittedName>
        <fullName evidence="7">Glyoxylase, beta-lactamase superfamily II</fullName>
    </submittedName>
</protein>
<evidence type="ECO:0000256" key="5">
    <source>
        <dbReference type="SAM" id="SignalP"/>
    </source>
</evidence>
<dbReference type="Pfam" id="PF00753">
    <property type="entry name" value="Lactamase_B"/>
    <property type="match status" value="1"/>
</dbReference>